<reference evidence="1" key="1">
    <citation type="journal article" date="2021" name="Nat. Commun.">
        <title>Genetic determinants of endophytism in the Arabidopsis root mycobiome.</title>
        <authorList>
            <person name="Mesny F."/>
            <person name="Miyauchi S."/>
            <person name="Thiergart T."/>
            <person name="Pickel B."/>
            <person name="Atanasova L."/>
            <person name="Karlsson M."/>
            <person name="Huettel B."/>
            <person name="Barry K.W."/>
            <person name="Haridas S."/>
            <person name="Chen C."/>
            <person name="Bauer D."/>
            <person name="Andreopoulos W."/>
            <person name="Pangilinan J."/>
            <person name="LaButti K."/>
            <person name="Riley R."/>
            <person name="Lipzen A."/>
            <person name="Clum A."/>
            <person name="Drula E."/>
            <person name="Henrissat B."/>
            <person name="Kohler A."/>
            <person name="Grigoriev I.V."/>
            <person name="Martin F.M."/>
            <person name="Hacquard S."/>
        </authorList>
    </citation>
    <scope>NUCLEOTIDE SEQUENCE</scope>
    <source>
        <strain evidence="1">MPI-CAGE-AT-0023</strain>
    </source>
</reference>
<keyword evidence="2" id="KW-1185">Reference proteome</keyword>
<evidence type="ECO:0000313" key="1">
    <source>
        <dbReference type="EMBL" id="KAH7240721.1"/>
    </source>
</evidence>
<dbReference type="AlphaFoldDB" id="A0A9P9GKA5"/>
<protein>
    <submittedName>
        <fullName evidence="1">Uncharacterized protein</fullName>
    </submittedName>
</protein>
<dbReference type="EMBL" id="JAGMUX010000013">
    <property type="protein sequence ID" value="KAH7240721.1"/>
    <property type="molecule type" value="Genomic_DNA"/>
</dbReference>
<accession>A0A9P9GKA5</accession>
<organism evidence="1 2">
    <name type="scientific">Fusarium redolens</name>
    <dbReference type="NCBI Taxonomy" id="48865"/>
    <lineage>
        <taxon>Eukaryota</taxon>
        <taxon>Fungi</taxon>
        <taxon>Dikarya</taxon>
        <taxon>Ascomycota</taxon>
        <taxon>Pezizomycotina</taxon>
        <taxon>Sordariomycetes</taxon>
        <taxon>Hypocreomycetidae</taxon>
        <taxon>Hypocreales</taxon>
        <taxon>Nectriaceae</taxon>
        <taxon>Fusarium</taxon>
        <taxon>Fusarium redolens species complex</taxon>
    </lineage>
</organism>
<comment type="caution">
    <text evidence="1">The sequence shown here is derived from an EMBL/GenBank/DDBJ whole genome shotgun (WGS) entry which is preliminary data.</text>
</comment>
<evidence type="ECO:0000313" key="2">
    <source>
        <dbReference type="Proteomes" id="UP000720189"/>
    </source>
</evidence>
<name>A0A9P9GKA5_FUSRE</name>
<dbReference type="Pfam" id="PF21858">
    <property type="entry name" value="DUF6914"/>
    <property type="match status" value="1"/>
</dbReference>
<sequence length="168" mass="18158">MSLNGNLESSSIYIAMNSRPSPRQYHWGLIITDHSGRPVLHHASNLEGPWKYEEKQGNSAIDLAMIVIAKVASVTSETRATQVVQSVPADGEPSQRTGETFTCRIWVKDALVKLHDSAAIFLPNDIYTIETQAISYAEEYAADSEQGKGTAVVNDAFGASSSQSMAGV</sequence>
<dbReference type="OrthoDB" id="3016366at2759"/>
<gene>
    <name evidence="1" type="ORF">BKA55DRAFT_575654</name>
</gene>
<proteinExistence type="predicted"/>
<dbReference type="InterPro" id="IPR054208">
    <property type="entry name" value="DUF6914"/>
</dbReference>
<dbReference type="GeneID" id="70223354"/>
<dbReference type="Proteomes" id="UP000720189">
    <property type="component" value="Unassembled WGS sequence"/>
</dbReference>
<dbReference type="RefSeq" id="XP_046046235.1">
    <property type="nucleotide sequence ID" value="XM_046193400.1"/>
</dbReference>